<keyword evidence="1" id="KW-1133">Transmembrane helix</keyword>
<reference evidence="3 4" key="1">
    <citation type="submission" date="2018-07" db="EMBL/GenBank/DDBJ databases">
        <title>Genomic Encyclopedia of Type Strains, Phase IV (KMG-IV): sequencing the most valuable type-strain genomes for metagenomic binning, comparative biology and taxonomic classification.</title>
        <authorList>
            <person name="Goeker M."/>
        </authorList>
    </citation>
    <scope>NUCLEOTIDE SEQUENCE [LARGE SCALE GENOMIC DNA]</scope>
    <source>
        <strain evidence="3 4">DSM 25281</strain>
    </source>
</reference>
<dbReference type="Proteomes" id="UP000255326">
    <property type="component" value="Unassembled WGS sequence"/>
</dbReference>
<dbReference type="AlphaFoldDB" id="A0A370GDV3"/>
<keyword evidence="1" id="KW-0472">Membrane</keyword>
<proteinExistence type="predicted"/>
<dbReference type="Pfam" id="PF18923">
    <property type="entry name" value="DUF5673"/>
    <property type="match status" value="1"/>
</dbReference>
<dbReference type="OrthoDB" id="2966542at2"/>
<evidence type="ECO:0000313" key="3">
    <source>
        <dbReference type="EMBL" id="RDI41406.1"/>
    </source>
</evidence>
<dbReference type="RefSeq" id="WP_114746069.1">
    <property type="nucleotide sequence ID" value="NZ_QQAY01000008.1"/>
</dbReference>
<keyword evidence="4" id="KW-1185">Reference proteome</keyword>
<comment type="caution">
    <text evidence="3">The sequence shown here is derived from an EMBL/GenBank/DDBJ whole genome shotgun (WGS) entry which is preliminary data.</text>
</comment>
<evidence type="ECO:0000256" key="1">
    <source>
        <dbReference type="SAM" id="Phobius"/>
    </source>
</evidence>
<evidence type="ECO:0000313" key="4">
    <source>
        <dbReference type="Proteomes" id="UP000255326"/>
    </source>
</evidence>
<feature type="domain" description="DUF5673" evidence="2">
    <location>
        <begin position="107"/>
        <end position="165"/>
    </location>
</feature>
<dbReference type="InterPro" id="IPR043730">
    <property type="entry name" value="DUF5673"/>
</dbReference>
<evidence type="ECO:0000259" key="2">
    <source>
        <dbReference type="Pfam" id="PF18923"/>
    </source>
</evidence>
<gene>
    <name evidence="3" type="ORF">DFR59_10856</name>
</gene>
<feature type="transmembrane region" description="Helical" evidence="1">
    <location>
        <begin position="6"/>
        <end position="25"/>
    </location>
</feature>
<sequence length="181" mass="21321">MDTLHVLFVSVVCAIVFLVYLELIVSYHKRNRLGKVTYPERREFDEYSLLMRWKTTDDTIYRIGIIAAYLLMIFVVFAWGYNVFVEPFYGLTIAAALPYLFFFSNVIEVRNGGMMINGLLVNWEEIDHYEWHERKGNASLVLFYKKRKLGFKKFRSGPMPLLLSRKLEEVLKNQPYLNKGA</sequence>
<name>A0A370GDV3_9BACI</name>
<keyword evidence="1" id="KW-0812">Transmembrane</keyword>
<dbReference type="EMBL" id="QQAY01000008">
    <property type="protein sequence ID" value="RDI41406.1"/>
    <property type="molecule type" value="Genomic_DNA"/>
</dbReference>
<organism evidence="3 4">
    <name type="scientific">Falsibacillus pallidus</name>
    <dbReference type="NCBI Taxonomy" id="493781"/>
    <lineage>
        <taxon>Bacteria</taxon>
        <taxon>Bacillati</taxon>
        <taxon>Bacillota</taxon>
        <taxon>Bacilli</taxon>
        <taxon>Bacillales</taxon>
        <taxon>Bacillaceae</taxon>
        <taxon>Falsibacillus</taxon>
    </lineage>
</organism>
<feature type="transmembrane region" description="Helical" evidence="1">
    <location>
        <begin position="87"/>
        <end position="107"/>
    </location>
</feature>
<accession>A0A370GDV3</accession>
<feature type="transmembrane region" description="Helical" evidence="1">
    <location>
        <begin position="60"/>
        <end position="81"/>
    </location>
</feature>
<protein>
    <recommendedName>
        <fullName evidence="2">DUF5673 domain-containing protein</fullName>
    </recommendedName>
</protein>